<dbReference type="AlphaFoldDB" id="A0A0A9CMQ4"/>
<reference evidence="1" key="1">
    <citation type="submission" date="2014-09" db="EMBL/GenBank/DDBJ databases">
        <authorList>
            <person name="Magalhaes I.L.F."/>
            <person name="Oliveira U."/>
            <person name="Santos F.R."/>
            <person name="Vidigal T.H.D.A."/>
            <person name="Brescovit A.D."/>
            <person name="Santos A.J."/>
        </authorList>
    </citation>
    <scope>NUCLEOTIDE SEQUENCE</scope>
    <source>
        <tissue evidence="1">Shoot tissue taken approximately 20 cm above the soil surface</tissue>
    </source>
</reference>
<sequence length="83" mass="8937">MVGKIEQLMRQRPGHEVGAEVMVEEVDVGMVGLPRGGVERAHPELEELLHVLPPLLRHPLGESLLEPRGVERGGVGSHAVVAP</sequence>
<evidence type="ECO:0000313" key="1">
    <source>
        <dbReference type="EMBL" id="JAD76886.1"/>
    </source>
</evidence>
<accession>A0A0A9CMQ4</accession>
<dbReference type="EMBL" id="GBRH01221009">
    <property type="protein sequence ID" value="JAD76886.1"/>
    <property type="molecule type" value="Transcribed_RNA"/>
</dbReference>
<proteinExistence type="predicted"/>
<protein>
    <submittedName>
        <fullName evidence="1">Uncharacterized protein</fullName>
    </submittedName>
</protein>
<name>A0A0A9CMQ4_ARUDO</name>
<reference evidence="1" key="2">
    <citation type="journal article" date="2015" name="Data Brief">
        <title>Shoot transcriptome of the giant reed, Arundo donax.</title>
        <authorList>
            <person name="Barrero R.A."/>
            <person name="Guerrero F.D."/>
            <person name="Moolhuijzen P."/>
            <person name="Goolsby J.A."/>
            <person name="Tidwell J."/>
            <person name="Bellgard S.E."/>
            <person name="Bellgard M.I."/>
        </authorList>
    </citation>
    <scope>NUCLEOTIDE SEQUENCE</scope>
    <source>
        <tissue evidence="1">Shoot tissue taken approximately 20 cm above the soil surface</tissue>
    </source>
</reference>
<organism evidence="1">
    <name type="scientific">Arundo donax</name>
    <name type="common">Giant reed</name>
    <name type="synonym">Donax arundinaceus</name>
    <dbReference type="NCBI Taxonomy" id="35708"/>
    <lineage>
        <taxon>Eukaryota</taxon>
        <taxon>Viridiplantae</taxon>
        <taxon>Streptophyta</taxon>
        <taxon>Embryophyta</taxon>
        <taxon>Tracheophyta</taxon>
        <taxon>Spermatophyta</taxon>
        <taxon>Magnoliopsida</taxon>
        <taxon>Liliopsida</taxon>
        <taxon>Poales</taxon>
        <taxon>Poaceae</taxon>
        <taxon>PACMAD clade</taxon>
        <taxon>Arundinoideae</taxon>
        <taxon>Arundineae</taxon>
        <taxon>Arundo</taxon>
    </lineage>
</organism>